<evidence type="ECO:0000259" key="12">
    <source>
        <dbReference type="Pfam" id="PF04577"/>
    </source>
</evidence>
<dbReference type="InterPro" id="IPR000477">
    <property type="entry name" value="RT_dom"/>
</dbReference>
<dbReference type="InterPro" id="IPR043502">
    <property type="entry name" value="DNA/RNA_pol_sf"/>
</dbReference>
<comment type="catalytic activity">
    <reaction evidence="9">
        <text>L-seryl-[protein] + UDP-N-acetyl-alpha-D-glucosamine = 3-O-(N-acetyl-beta-D-glucosaminyl)-L-seryl-[protein] + UDP + H(+)</text>
        <dbReference type="Rhea" id="RHEA:48904"/>
        <dbReference type="Rhea" id="RHEA-COMP:9863"/>
        <dbReference type="Rhea" id="RHEA-COMP:12251"/>
        <dbReference type="ChEBI" id="CHEBI:15378"/>
        <dbReference type="ChEBI" id="CHEBI:29999"/>
        <dbReference type="ChEBI" id="CHEBI:57705"/>
        <dbReference type="ChEBI" id="CHEBI:58223"/>
        <dbReference type="ChEBI" id="CHEBI:90838"/>
        <dbReference type="EC" id="2.4.1.255"/>
    </reaction>
</comment>
<evidence type="ECO:0000256" key="7">
    <source>
        <dbReference type="ARBA" id="ARBA00040944"/>
    </source>
</evidence>
<dbReference type="EMBL" id="BLXT01005946">
    <property type="protein sequence ID" value="GFO27782.1"/>
    <property type="molecule type" value="Genomic_DNA"/>
</dbReference>
<evidence type="ECO:0000256" key="5">
    <source>
        <dbReference type="ARBA" id="ARBA00022824"/>
    </source>
</evidence>
<dbReference type="Pfam" id="PF00078">
    <property type="entry name" value="RVT_1"/>
    <property type="match status" value="1"/>
</dbReference>
<feature type="domain" description="Glycosyltransferase 61 catalytic" evidence="12">
    <location>
        <begin position="468"/>
        <end position="554"/>
    </location>
</feature>
<keyword evidence="6" id="KW-0325">Glycoprotein</keyword>
<organism evidence="13 14">
    <name type="scientific">Plakobranchus ocellatus</name>
    <dbReference type="NCBI Taxonomy" id="259542"/>
    <lineage>
        <taxon>Eukaryota</taxon>
        <taxon>Metazoa</taxon>
        <taxon>Spiralia</taxon>
        <taxon>Lophotrochozoa</taxon>
        <taxon>Mollusca</taxon>
        <taxon>Gastropoda</taxon>
        <taxon>Heterobranchia</taxon>
        <taxon>Euthyneura</taxon>
        <taxon>Panpulmonata</taxon>
        <taxon>Sacoglossa</taxon>
        <taxon>Placobranchoidea</taxon>
        <taxon>Plakobranchidae</taxon>
        <taxon>Plakobranchus</taxon>
    </lineage>
</organism>
<dbReference type="Pfam" id="PF04577">
    <property type="entry name" value="Glyco_transf_61"/>
    <property type="match status" value="1"/>
</dbReference>
<comment type="catalytic activity">
    <reaction evidence="10">
        <text>L-threonyl-[protein] + UDP-N-acetyl-alpha-D-glucosamine = 3-O-(N-acetyl-beta-D-glucosaminyl)-L-threonyl-[protein] + UDP + H(+)</text>
        <dbReference type="Rhea" id="RHEA:48908"/>
        <dbReference type="Rhea" id="RHEA-COMP:11060"/>
        <dbReference type="Rhea" id="RHEA-COMP:12252"/>
        <dbReference type="ChEBI" id="CHEBI:15378"/>
        <dbReference type="ChEBI" id="CHEBI:30013"/>
        <dbReference type="ChEBI" id="CHEBI:57705"/>
        <dbReference type="ChEBI" id="CHEBI:58223"/>
        <dbReference type="ChEBI" id="CHEBI:90840"/>
        <dbReference type="EC" id="2.4.1.255"/>
    </reaction>
</comment>
<dbReference type="PANTHER" id="PTHR20961">
    <property type="entry name" value="GLYCOSYLTRANSFERASE"/>
    <property type="match status" value="1"/>
</dbReference>
<keyword evidence="3 13" id="KW-0808">Transferase</keyword>
<keyword evidence="14" id="KW-1185">Reference proteome</keyword>
<gene>
    <name evidence="13" type="ORF">PoB_005428700</name>
</gene>
<dbReference type="InterPro" id="IPR007657">
    <property type="entry name" value="Glycosyltransferase_61"/>
</dbReference>
<dbReference type="GO" id="GO:0097363">
    <property type="term" value="F:protein O-acetylglucosaminyltransferase activity"/>
    <property type="evidence" value="ECO:0007669"/>
    <property type="project" value="UniProtKB-EC"/>
</dbReference>
<dbReference type="InterPro" id="IPR049625">
    <property type="entry name" value="Glyco_transf_61_cat"/>
</dbReference>
<proteinExistence type="predicted"/>
<protein>
    <recommendedName>
        <fullName evidence="7">EGF domain-specific O-linked N-acetylglucosamine transferase</fullName>
        <ecNumber evidence="1">2.4.1.255</ecNumber>
    </recommendedName>
    <alternativeName>
        <fullName evidence="8">Extracellular O-linked N-acetylglucosamine transferase</fullName>
    </alternativeName>
</protein>
<dbReference type="AlphaFoldDB" id="A0AAV4C925"/>
<evidence type="ECO:0000256" key="4">
    <source>
        <dbReference type="ARBA" id="ARBA00022729"/>
    </source>
</evidence>
<keyword evidence="5" id="KW-0256">Endoplasmic reticulum</keyword>
<evidence type="ECO:0000256" key="3">
    <source>
        <dbReference type="ARBA" id="ARBA00022679"/>
    </source>
</evidence>
<reference evidence="13 14" key="1">
    <citation type="journal article" date="2021" name="Elife">
        <title>Chloroplast acquisition without the gene transfer in kleptoplastic sea slugs, Plakobranchus ocellatus.</title>
        <authorList>
            <person name="Maeda T."/>
            <person name="Takahashi S."/>
            <person name="Yoshida T."/>
            <person name="Shimamura S."/>
            <person name="Takaki Y."/>
            <person name="Nagai Y."/>
            <person name="Toyoda A."/>
            <person name="Suzuki Y."/>
            <person name="Arimoto A."/>
            <person name="Ishii H."/>
            <person name="Satoh N."/>
            <person name="Nishiyama T."/>
            <person name="Hasebe M."/>
            <person name="Maruyama T."/>
            <person name="Minagawa J."/>
            <person name="Obokata J."/>
            <person name="Shigenobu S."/>
        </authorList>
    </citation>
    <scope>NUCLEOTIDE SEQUENCE [LARGE SCALE GENOMIC DNA]</scope>
</reference>
<evidence type="ECO:0000256" key="6">
    <source>
        <dbReference type="ARBA" id="ARBA00023180"/>
    </source>
</evidence>
<evidence type="ECO:0000256" key="2">
    <source>
        <dbReference type="ARBA" id="ARBA00022676"/>
    </source>
</evidence>
<evidence type="ECO:0000256" key="1">
    <source>
        <dbReference type="ARBA" id="ARBA00011970"/>
    </source>
</evidence>
<dbReference type="SUPFAM" id="SSF56672">
    <property type="entry name" value="DNA/RNA polymerases"/>
    <property type="match status" value="1"/>
</dbReference>
<sequence>MYRYDHKTPHMDRVNKALDKLGIDLTTKLLSAIYNIGTIPEDLCKSVFIVLPKTPGATECELHRTITIMSHFTKILLCVLMHMSKSLRPEISPKQFGFMPDKGTRNAIFTFSMLMERCIEMQKDLYLCFIDYSKAFDKVRHVELFLVLEKIDIDGKDLRIIRNLYWDQTASGYEWNQLNIPKSHIPFFFKNNPNLENLCKDDGACPFKELIGKGKCWGYEPECKKSLRLSQPDCSGNNKRWATNIEEQEGKFWKTADFGMLLEKKNELKMYCQPKEKEDSSLQCTRHLQYCRATNIFLNFSSEPITKSNVRDRYREDVLGHGMIGGHCDLDTIGLSKQGEHKSPLQSWFAELEHYSSLDFYPSKGEFCDIVLDKPTYLIKLDAGVNMYHHFCDFVNLYSSQHINNSFNTDVNIIMWDTTTLPYGDLFSITWKAFTDHPIIPLKDLDGLQVCIKDAVFPLLARMRFGLYYNMPLKDKIRVTLLSRKTQYRNILNEDKLVKAMKADGELEVSLVVYNRNMPFEEQLKHSHNSDIFIGMHGAGLTHMLFQPDWAVVIELYNCEDPNCYSDLARLRGIKYMTWEKKHKLMQEDEGHHPTLGAHAKFTNYAFDVEEFMRLVYKAADHVRTHPQFIQARAEKWYFESAEESIEKDEL</sequence>
<comment type="caution">
    <text evidence="13">The sequence shown here is derived from an EMBL/GenBank/DDBJ whole genome shotgun (WGS) entry which is preliminary data.</text>
</comment>
<dbReference type="PANTHER" id="PTHR20961:SF148">
    <property type="entry name" value="EGF DOMAIN-SPECIFIC O-LINKED N-ACETYLGLUCOSAMINE TRANSFERASE"/>
    <property type="match status" value="1"/>
</dbReference>
<keyword evidence="2" id="KW-0328">Glycosyltransferase</keyword>
<dbReference type="Proteomes" id="UP000735302">
    <property type="component" value="Unassembled WGS sequence"/>
</dbReference>
<name>A0AAV4C925_9GAST</name>
<evidence type="ECO:0000256" key="10">
    <source>
        <dbReference type="ARBA" id="ARBA00049432"/>
    </source>
</evidence>
<keyword evidence="4" id="KW-0732">Signal</keyword>
<evidence type="ECO:0000256" key="9">
    <source>
        <dbReference type="ARBA" id="ARBA00048317"/>
    </source>
</evidence>
<evidence type="ECO:0000259" key="11">
    <source>
        <dbReference type="Pfam" id="PF00078"/>
    </source>
</evidence>
<evidence type="ECO:0000256" key="8">
    <source>
        <dbReference type="ARBA" id="ARBA00042574"/>
    </source>
</evidence>
<evidence type="ECO:0000313" key="14">
    <source>
        <dbReference type="Proteomes" id="UP000735302"/>
    </source>
</evidence>
<accession>A0AAV4C925</accession>
<dbReference type="EC" id="2.4.1.255" evidence="1"/>
<feature type="domain" description="Reverse transcriptase" evidence="11">
    <location>
        <begin position="60"/>
        <end position="199"/>
    </location>
</feature>
<evidence type="ECO:0000313" key="13">
    <source>
        <dbReference type="EMBL" id="GFO27782.1"/>
    </source>
</evidence>
<dbReference type="GO" id="GO:0005788">
    <property type="term" value="C:endoplasmic reticulum lumen"/>
    <property type="evidence" value="ECO:0007669"/>
    <property type="project" value="TreeGrafter"/>
</dbReference>